<dbReference type="OMA" id="IQGTHII"/>
<dbReference type="PANTHER" id="PTHR44167:SF24">
    <property type="entry name" value="SERINE_THREONINE-PROTEIN KINASE CHK2"/>
    <property type="match status" value="1"/>
</dbReference>
<feature type="domain" description="Protein kinase" evidence="1">
    <location>
        <begin position="252"/>
        <end position="452"/>
    </location>
</feature>
<dbReference type="EMBL" id="CCKQ01005347">
    <property type="protein sequence ID" value="CDW76558.1"/>
    <property type="molecule type" value="Genomic_DNA"/>
</dbReference>
<dbReference type="Proteomes" id="UP000039865">
    <property type="component" value="Unassembled WGS sequence"/>
</dbReference>
<dbReference type="Gene3D" id="1.10.510.10">
    <property type="entry name" value="Transferase(Phosphotransferase) domain 1"/>
    <property type="match status" value="2"/>
</dbReference>
<accession>A0A078A2R1</accession>
<dbReference type="PROSITE" id="PS50011">
    <property type="entry name" value="PROTEIN_KINASE_DOM"/>
    <property type="match status" value="2"/>
</dbReference>
<dbReference type="InterPro" id="IPR008266">
    <property type="entry name" value="Tyr_kinase_AS"/>
</dbReference>
<name>A0A078A2R1_STYLE</name>
<protein>
    <submittedName>
        <fullName evidence="2">Serine threonine-protein kinase fused-like</fullName>
    </submittedName>
</protein>
<gene>
    <name evidence="2" type="primary">Contig11054.g11820</name>
    <name evidence="2" type="ORF">STYLEM_5518</name>
</gene>
<evidence type="ECO:0000313" key="2">
    <source>
        <dbReference type="EMBL" id="CDW76558.1"/>
    </source>
</evidence>
<evidence type="ECO:0000259" key="1">
    <source>
        <dbReference type="PROSITE" id="PS50011"/>
    </source>
</evidence>
<proteinExistence type="predicted"/>
<sequence>MISCTDYILRVMRVNATFQLRHPNILKIIDTFLNYKGQFVIVRELAESSLEEYIKRRLIDEKKPLNNSEVAFIMLQLLEGLEYIHNSGFIHRDITPDNLFVFNDGIIKIGNFDIAIFGKYSYEWAGIPKLMAPEIDSVPEFPYDNKVDIWSLGLVFYFLMTGKKLEKHRPLYQSNGPTFKCPEQYSQFQEILSKMTKMKPDLRPTIQELKSEFLKLIWDRQQYNNYQSYIMNHYFNEVKSSVENSINSDDRYLIEDQISRGGFGSVYKAKDLKDEINKVVAFKKQDLSILNYRKGEDLSIEVLRIMREIATFQLKHPNIVEILDSYLTIESQFIIISELAKYDLTEFKKQKGQMSYSDISTIMIQLLEALEEIHCKGFTHRDINPQNVLVFDNDIVKICDFGVASFGTQTAARAGKEYYMAPEVLSLEPYDKSVDIWSLGILLYYLYQKYPI</sequence>
<feature type="domain" description="Protein kinase" evidence="1">
    <location>
        <begin position="1"/>
        <end position="214"/>
    </location>
</feature>
<evidence type="ECO:0000313" key="3">
    <source>
        <dbReference type="Proteomes" id="UP000039865"/>
    </source>
</evidence>
<dbReference type="GO" id="GO:0005524">
    <property type="term" value="F:ATP binding"/>
    <property type="evidence" value="ECO:0007669"/>
    <property type="project" value="InterPro"/>
</dbReference>
<keyword evidence="2" id="KW-0808">Transferase</keyword>
<organism evidence="2 3">
    <name type="scientific">Stylonychia lemnae</name>
    <name type="common">Ciliate</name>
    <dbReference type="NCBI Taxonomy" id="5949"/>
    <lineage>
        <taxon>Eukaryota</taxon>
        <taxon>Sar</taxon>
        <taxon>Alveolata</taxon>
        <taxon>Ciliophora</taxon>
        <taxon>Intramacronucleata</taxon>
        <taxon>Spirotrichea</taxon>
        <taxon>Stichotrichia</taxon>
        <taxon>Sporadotrichida</taxon>
        <taxon>Oxytrichidae</taxon>
        <taxon>Stylonychinae</taxon>
        <taxon>Stylonychia</taxon>
    </lineage>
</organism>
<dbReference type="AlphaFoldDB" id="A0A078A2R1"/>
<dbReference type="InterPro" id="IPR000719">
    <property type="entry name" value="Prot_kinase_dom"/>
</dbReference>
<dbReference type="OrthoDB" id="4062651at2759"/>
<keyword evidence="2" id="KW-0418">Kinase</keyword>
<dbReference type="InParanoid" id="A0A078A2R1"/>
<dbReference type="InterPro" id="IPR011009">
    <property type="entry name" value="Kinase-like_dom_sf"/>
</dbReference>
<dbReference type="PROSITE" id="PS00109">
    <property type="entry name" value="PROTEIN_KINASE_TYR"/>
    <property type="match status" value="1"/>
</dbReference>
<dbReference type="GO" id="GO:0004672">
    <property type="term" value="F:protein kinase activity"/>
    <property type="evidence" value="ECO:0007669"/>
    <property type="project" value="InterPro"/>
</dbReference>
<dbReference type="Pfam" id="PF00069">
    <property type="entry name" value="Pkinase"/>
    <property type="match status" value="2"/>
</dbReference>
<dbReference type="SUPFAM" id="SSF56112">
    <property type="entry name" value="Protein kinase-like (PK-like)"/>
    <property type="match status" value="2"/>
</dbReference>
<reference evidence="2 3" key="1">
    <citation type="submission" date="2014-06" db="EMBL/GenBank/DDBJ databases">
        <authorList>
            <person name="Swart Estienne"/>
        </authorList>
    </citation>
    <scope>NUCLEOTIDE SEQUENCE [LARGE SCALE GENOMIC DNA]</scope>
    <source>
        <strain evidence="2 3">130c</strain>
    </source>
</reference>
<keyword evidence="3" id="KW-1185">Reference proteome</keyword>
<dbReference type="CDD" id="cd14014">
    <property type="entry name" value="STKc_PknB_like"/>
    <property type="match status" value="1"/>
</dbReference>
<dbReference type="PANTHER" id="PTHR44167">
    <property type="entry name" value="OVARIAN-SPECIFIC SERINE/THREONINE-PROTEIN KINASE LOK-RELATED"/>
    <property type="match status" value="1"/>
</dbReference>